<dbReference type="Proteomes" id="UP000470384">
    <property type="component" value="Unassembled WGS sequence"/>
</dbReference>
<dbReference type="InterPro" id="IPR003754">
    <property type="entry name" value="4pyrrol_synth_uPrphyn_synth"/>
</dbReference>
<dbReference type="GO" id="GO:0004852">
    <property type="term" value="F:uroporphyrinogen-III synthase activity"/>
    <property type="evidence" value="ECO:0007669"/>
    <property type="project" value="InterPro"/>
</dbReference>
<sequence>MRLLITRPEPDAALLADELRARGHEAVIAPLMAIAPRPFAFETEGLAGVLFTSANGVRAFAEMIGTPPRGIPVYAVGPASAEAARAAGWGEVTPAGGDVHSLAALVADRVAPGAGRLLHLSGKAAAGDLAGDLSARGYDVARVIAYEAQAADALPALAADALNANRLDGVLLFSPRTARLYAELVAAAGLSDAAGSVTAYCLSQAVADALGGLSRTPKKVASAPETGQLLALLSP</sequence>
<evidence type="ECO:0000313" key="3">
    <source>
        <dbReference type="Proteomes" id="UP000470384"/>
    </source>
</evidence>
<evidence type="ECO:0000313" key="2">
    <source>
        <dbReference type="EMBL" id="NBG94124.1"/>
    </source>
</evidence>
<organism evidence="2 3">
    <name type="scientific">Pyruvatibacter mobilis</name>
    <dbReference type="NCBI Taxonomy" id="1712261"/>
    <lineage>
        <taxon>Bacteria</taxon>
        <taxon>Pseudomonadati</taxon>
        <taxon>Pseudomonadota</taxon>
        <taxon>Alphaproteobacteria</taxon>
        <taxon>Hyphomicrobiales</taxon>
        <taxon>Parvibaculaceae</taxon>
        <taxon>Pyruvatibacter</taxon>
    </lineage>
</organism>
<dbReference type="AlphaFoldDB" id="A0A845Q426"/>
<evidence type="ECO:0000259" key="1">
    <source>
        <dbReference type="Pfam" id="PF02602"/>
    </source>
</evidence>
<dbReference type="Pfam" id="PF02602">
    <property type="entry name" value="HEM4"/>
    <property type="match status" value="1"/>
</dbReference>
<name>A0A845Q426_9HYPH</name>
<dbReference type="OrthoDB" id="7163809at2"/>
<dbReference type="SUPFAM" id="SSF69618">
    <property type="entry name" value="HemD-like"/>
    <property type="match status" value="1"/>
</dbReference>
<reference evidence="2 3" key="1">
    <citation type="journal article" date="2016" name="Int. J. Syst. Evol. Microbiol.">
        <title>Pyruvatibacter mobilis gen. nov., sp. nov., a marine bacterium from the culture broth of Picochlorum sp. 122.</title>
        <authorList>
            <person name="Wang G."/>
            <person name="Tang M."/>
            <person name="Wu H."/>
            <person name="Dai S."/>
            <person name="Li T."/>
            <person name="Chen C."/>
            <person name="He H."/>
            <person name="Fan J."/>
            <person name="Xiang W."/>
            <person name="Li X."/>
        </authorList>
    </citation>
    <scope>NUCLEOTIDE SEQUENCE [LARGE SCALE GENOMIC DNA]</scope>
    <source>
        <strain evidence="2 3">GYP-11</strain>
    </source>
</reference>
<dbReference type="GO" id="GO:0033014">
    <property type="term" value="P:tetrapyrrole biosynthetic process"/>
    <property type="evidence" value="ECO:0007669"/>
    <property type="project" value="InterPro"/>
</dbReference>
<dbReference type="CDD" id="cd06578">
    <property type="entry name" value="HemD"/>
    <property type="match status" value="1"/>
</dbReference>
<dbReference type="RefSeq" id="WP_160586280.1">
    <property type="nucleotide sequence ID" value="NZ_BMHN01000001.1"/>
</dbReference>
<dbReference type="InterPro" id="IPR036108">
    <property type="entry name" value="4pyrrol_syn_uPrphyn_synt_sf"/>
</dbReference>
<dbReference type="Gene3D" id="3.40.50.10090">
    <property type="match status" value="2"/>
</dbReference>
<keyword evidence="3" id="KW-1185">Reference proteome</keyword>
<dbReference type="GeneID" id="300656178"/>
<accession>A0A845Q426</accession>
<dbReference type="EMBL" id="WXYQ01000001">
    <property type="protein sequence ID" value="NBG94124.1"/>
    <property type="molecule type" value="Genomic_DNA"/>
</dbReference>
<comment type="caution">
    <text evidence="2">The sequence shown here is derived from an EMBL/GenBank/DDBJ whole genome shotgun (WGS) entry which is preliminary data.</text>
</comment>
<proteinExistence type="predicted"/>
<protein>
    <submittedName>
        <fullName evidence="2">Uroporphyrinogen-III synthase</fullName>
    </submittedName>
</protein>
<feature type="domain" description="Tetrapyrrole biosynthesis uroporphyrinogen III synthase" evidence="1">
    <location>
        <begin position="15"/>
        <end position="230"/>
    </location>
</feature>
<gene>
    <name evidence="2" type="ORF">GTQ45_00085</name>
</gene>